<evidence type="ECO:0000313" key="3">
    <source>
        <dbReference type="EMBL" id="WMT79939.1"/>
    </source>
</evidence>
<organism evidence="3 4">
    <name type="scientific">Terrisporobacter mayombei</name>
    <dbReference type="NCBI Taxonomy" id="1541"/>
    <lineage>
        <taxon>Bacteria</taxon>
        <taxon>Bacillati</taxon>
        <taxon>Bacillota</taxon>
        <taxon>Clostridia</taxon>
        <taxon>Peptostreptococcales</taxon>
        <taxon>Peptostreptococcaceae</taxon>
        <taxon>Terrisporobacter</taxon>
    </lineage>
</organism>
<evidence type="ECO:0000256" key="1">
    <source>
        <dbReference type="ARBA" id="ARBA00010201"/>
    </source>
</evidence>
<name>A0ABY9PXI1_9FIRM</name>
<dbReference type="SUPFAM" id="SSF55826">
    <property type="entry name" value="YbaK/ProRS associated domain"/>
    <property type="match status" value="1"/>
</dbReference>
<dbReference type="Proteomes" id="UP001235030">
    <property type="component" value="Chromosome"/>
</dbReference>
<dbReference type="Pfam" id="PF04073">
    <property type="entry name" value="tRNA_edit"/>
    <property type="match status" value="1"/>
</dbReference>
<accession>A0ABY9PXI1</accession>
<dbReference type="InterPro" id="IPR040285">
    <property type="entry name" value="ProX/PRXD1"/>
</dbReference>
<dbReference type="RefSeq" id="WP_228104211.1">
    <property type="nucleotide sequence ID" value="NZ_CP101637.1"/>
</dbReference>
<sequence length="162" mass="18530">MDKKEKVFKKLDELNIEYEVIDHPPVYTIEEMENLNLEEKGHIVKNLFLKNSNGKSHYLVLLKGDKKADLKSIRSQIQSSALSFASEERLEKHLNLLKGAVTPLGIINDEDHCVNVVIDDDLKNQTLIGVHPNVNTSTVFISYNDMVKFINNFGNEIFYVNI</sequence>
<dbReference type="InterPro" id="IPR007214">
    <property type="entry name" value="YbaK/aa-tRNA-synth-assoc-dom"/>
</dbReference>
<dbReference type="PANTHER" id="PTHR31423">
    <property type="entry name" value="YBAK DOMAIN-CONTAINING PROTEIN"/>
    <property type="match status" value="1"/>
</dbReference>
<evidence type="ECO:0000313" key="4">
    <source>
        <dbReference type="Proteomes" id="UP001235030"/>
    </source>
</evidence>
<gene>
    <name evidence="3" type="primary">proX</name>
    <name evidence="3" type="ORF">TEMA_02100</name>
</gene>
<comment type="similarity">
    <text evidence="1">Belongs to the PRORSD1 family.</text>
</comment>
<protein>
    <submittedName>
        <fullName evidence="3">Prolyl-tRNA editing protein ProX</fullName>
    </submittedName>
</protein>
<dbReference type="PANTHER" id="PTHR31423:SF3">
    <property type="entry name" value="PROLYL-TRNA SYNTHETASE ASSOCIATED DOMAIN-CONTAINING PROTEIN 1-RELATED"/>
    <property type="match status" value="1"/>
</dbReference>
<reference evidence="3 4" key="1">
    <citation type="submission" date="2022-07" db="EMBL/GenBank/DDBJ databases">
        <title>Genome sequence of Terrisporobacter mayombei DSM6539.</title>
        <authorList>
            <person name="Boeer T."/>
            <person name="Bengelsdorf F.R."/>
            <person name="Daniel R."/>
            <person name="Poehlein A."/>
        </authorList>
    </citation>
    <scope>NUCLEOTIDE SEQUENCE [LARGE SCALE GENOMIC DNA]</scope>
    <source>
        <strain evidence="3 4">DSM 6539</strain>
    </source>
</reference>
<dbReference type="CDD" id="cd04335">
    <property type="entry name" value="PrdX_deacylase"/>
    <property type="match status" value="1"/>
</dbReference>
<keyword evidence="4" id="KW-1185">Reference proteome</keyword>
<evidence type="ECO:0000259" key="2">
    <source>
        <dbReference type="Pfam" id="PF04073"/>
    </source>
</evidence>
<feature type="domain" description="YbaK/aminoacyl-tRNA synthetase-associated" evidence="2">
    <location>
        <begin position="23"/>
        <end position="149"/>
    </location>
</feature>
<proteinExistence type="inferred from homology"/>
<dbReference type="EMBL" id="CP101637">
    <property type="protein sequence ID" value="WMT79939.1"/>
    <property type="molecule type" value="Genomic_DNA"/>
</dbReference>
<dbReference type="Gene3D" id="3.90.960.10">
    <property type="entry name" value="YbaK/aminoacyl-tRNA synthetase-associated domain"/>
    <property type="match status" value="1"/>
</dbReference>
<dbReference type="InterPro" id="IPR036754">
    <property type="entry name" value="YbaK/aa-tRNA-synt-asso_dom_sf"/>
</dbReference>